<dbReference type="PROSITE" id="PS51318">
    <property type="entry name" value="TAT"/>
    <property type="match status" value="1"/>
</dbReference>
<protein>
    <recommendedName>
        <fullName evidence="3">Peptidoglycan-binding protein</fullName>
    </recommendedName>
</protein>
<reference evidence="1 2" key="1">
    <citation type="submission" date="2024-09" db="EMBL/GenBank/DDBJ databases">
        <authorList>
            <person name="Sun Q."/>
            <person name="Mori K."/>
        </authorList>
    </citation>
    <scope>NUCLEOTIDE SEQUENCE [LARGE SCALE GENOMIC DNA]</scope>
    <source>
        <strain evidence="1 2">CGMCC 1.15906</strain>
    </source>
</reference>
<evidence type="ECO:0000313" key="1">
    <source>
        <dbReference type="EMBL" id="MFC0627919.1"/>
    </source>
</evidence>
<name>A0ABV6QTE5_9ACTN</name>
<evidence type="ECO:0000313" key="2">
    <source>
        <dbReference type="Proteomes" id="UP001589890"/>
    </source>
</evidence>
<dbReference type="Proteomes" id="UP001589890">
    <property type="component" value="Unassembled WGS sequence"/>
</dbReference>
<gene>
    <name evidence="1" type="ORF">ACFFGN_27850</name>
</gene>
<dbReference type="RefSeq" id="WP_380053203.1">
    <property type="nucleotide sequence ID" value="NZ_JBHLTC010000036.1"/>
</dbReference>
<dbReference type="InterPro" id="IPR012334">
    <property type="entry name" value="Pectin_lyas_fold"/>
</dbReference>
<dbReference type="SUPFAM" id="SSF51126">
    <property type="entry name" value="Pectin lyase-like"/>
    <property type="match status" value="1"/>
</dbReference>
<organism evidence="1 2">
    <name type="scientific">Kribbella deserti</name>
    <dbReference type="NCBI Taxonomy" id="1926257"/>
    <lineage>
        <taxon>Bacteria</taxon>
        <taxon>Bacillati</taxon>
        <taxon>Actinomycetota</taxon>
        <taxon>Actinomycetes</taxon>
        <taxon>Propionibacteriales</taxon>
        <taxon>Kribbellaceae</taxon>
        <taxon>Kribbella</taxon>
    </lineage>
</organism>
<dbReference type="InterPro" id="IPR006311">
    <property type="entry name" value="TAT_signal"/>
</dbReference>
<evidence type="ECO:0008006" key="3">
    <source>
        <dbReference type="Google" id="ProtNLM"/>
    </source>
</evidence>
<keyword evidence="2" id="KW-1185">Reference proteome</keyword>
<accession>A0ABV6QTE5</accession>
<proteinExistence type="predicted"/>
<dbReference type="EMBL" id="JBHLTC010000036">
    <property type="protein sequence ID" value="MFC0627919.1"/>
    <property type="molecule type" value="Genomic_DNA"/>
</dbReference>
<comment type="caution">
    <text evidence="1">The sequence shown here is derived from an EMBL/GenBank/DDBJ whole genome shotgun (WGS) entry which is preliminary data.</text>
</comment>
<sequence>MTHDLSRRRLLGLGAGLAGSAIFTASPAYSSGSAGLAESAGLAGTSSIAGRWQSSLVQYDSAYRLRYSEDAEGNRIPDFSHAGYRNGNRPIPRVRTVQTIGPVEGDNTAHLQAAIDAVGQRPVDRDGFRGAVRLEPGNYPVAGTLRLNQSGVVLRGSGDGADPAKDTIIRATGNLPASRDVIVLGGSASTGWRGQVPGTLTDITSEWVRVGSRSFEVADASGLRPGDNIILVHPCTDAWLASVDYGGTATDAPWVVGSQPITYNRFVRSIRANTVTVDVPLFEHLRRERSQSYLYKWDRAGLVTGVGLESLRVDIEFTGDPDQDEAHASVAVKIRQAEDVWVRDSTFLHFAKAGVETFETTRATIRNCRALDPVSLVTGSRRYNFNCEAYSQQVLFADCYASKARHAFISNGNSSASGIVFLRGTAEGSLASSEGHRRWSQGLLWDNHREIAPRVDLTLGIYNRGDYGTGHGWSTSHSIGWNCDTAGTKLVVQKPPTAQNYAIGCHGIVTGDGPFAQPAGWIEGANRPGLWPTSLYQAQYVDRRLA</sequence>
<dbReference type="InterPro" id="IPR011050">
    <property type="entry name" value="Pectin_lyase_fold/virulence"/>
</dbReference>
<dbReference type="Gene3D" id="2.160.20.10">
    <property type="entry name" value="Single-stranded right-handed beta-helix, Pectin lyase-like"/>
    <property type="match status" value="1"/>
</dbReference>